<evidence type="ECO:0000313" key="2">
    <source>
        <dbReference type="EMBL" id="MCB2377201.1"/>
    </source>
</evidence>
<reference evidence="2" key="1">
    <citation type="submission" date="2021-10" db="EMBL/GenBank/DDBJ databases">
        <authorList>
            <person name="Dean J.D."/>
            <person name="Kim M.K."/>
            <person name="Newey C.N."/>
            <person name="Stoker T.S."/>
            <person name="Thompson D.W."/>
            <person name="Grose J.H."/>
        </authorList>
    </citation>
    <scope>NUCLEOTIDE SEQUENCE</scope>
    <source>
        <strain evidence="2">BT635</strain>
    </source>
</reference>
<comment type="caution">
    <text evidence="2">The sequence shown here is derived from an EMBL/GenBank/DDBJ whole genome shotgun (WGS) entry which is preliminary data.</text>
</comment>
<gene>
    <name evidence="2" type="ORF">LGH70_06380</name>
</gene>
<dbReference type="EMBL" id="JAJADQ010000003">
    <property type="protein sequence ID" value="MCB2377201.1"/>
    <property type="molecule type" value="Genomic_DNA"/>
</dbReference>
<proteinExistence type="predicted"/>
<evidence type="ECO:0000256" key="1">
    <source>
        <dbReference type="SAM" id="Phobius"/>
    </source>
</evidence>
<organism evidence="2 3">
    <name type="scientific">Hymenobacter nitidus</name>
    <dbReference type="NCBI Taxonomy" id="2880929"/>
    <lineage>
        <taxon>Bacteria</taxon>
        <taxon>Pseudomonadati</taxon>
        <taxon>Bacteroidota</taxon>
        <taxon>Cytophagia</taxon>
        <taxon>Cytophagales</taxon>
        <taxon>Hymenobacteraceae</taxon>
        <taxon>Hymenobacter</taxon>
    </lineage>
</organism>
<keyword evidence="1" id="KW-1133">Transmembrane helix</keyword>
<sequence>MNESYLKAFVGGNTSYYLYYWRLVREGKRASFNLHAFLFGIFWVIYRRM</sequence>
<keyword evidence="1" id="KW-0812">Transmembrane</keyword>
<dbReference type="Proteomes" id="UP001165297">
    <property type="component" value="Unassembled WGS sequence"/>
</dbReference>
<dbReference type="Pfam" id="PF10947">
    <property type="entry name" value="DUF2628"/>
    <property type="match status" value="1"/>
</dbReference>
<keyword evidence="3" id="KW-1185">Reference proteome</keyword>
<protein>
    <submittedName>
        <fullName evidence="2">Uncharacterized protein</fullName>
    </submittedName>
</protein>
<feature type="transmembrane region" description="Helical" evidence="1">
    <location>
        <begin position="30"/>
        <end position="46"/>
    </location>
</feature>
<evidence type="ECO:0000313" key="3">
    <source>
        <dbReference type="Proteomes" id="UP001165297"/>
    </source>
</evidence>
<dbReference type="RefSeq" id="WP_226183803.1">
    <property type="nucleotide sequence ID" value="NZ_JAJADQ010000003.1"/>
</dbReference>
<name>A0ABS8A9X3_9BACT</name>
<accession>A0ABS8A9X3</accession>
<keyword evidence="1" id="KW-0472">Membrane</keyword>
<dbReference type="InterPro" id="IPR024399">
    <property type="entry name" value="DUF2628"/>
</dbReference>